<dbReference type="EC" id="3.6.-.-" evidence="3"/>
<feature type="domain" description="Nudix hydrolase" evidence="2">
    <location>
        <begin position="16"/>
        <end position="150"/>
    </location>
</feature>
<evidence type="ECO:0000259" key="2">
    <source>
        <dbReference type="PROSITE" id="PS51462"/>
    </source>
</evidence>
<dbReference type="RefSeq" id="WP_086722542.1">
    <property type="nucleotide sequence ID" value="NZ_MUBM01000011.1"/>
</dbReference>
<keyword evidence="4" id="KW-1185">Reference proteome</keyword>
<evidence type="ECO:0000313" key="4">
    <source>
        <dbReference type="Proteomes" id="UP001458415"/>
    </source>
</evidence>
<dbReference type="SUPFAM" id="SSF55811">
    <property type="entry name" value="Nudix"/>
    <property type="match status" value="1"/>
</dbReference>
<dbReference type="PROSITE" id="PS51462">
    <property type="entry name" value="NUDIX"/>
    <property type="match status" value="1"/>
</dbReference>
<dbReference type="GO" id="GO:0016787">
    <property type="term" value="F:hydrolase activity"/>
    <property type="evidence" value="ECO:0007669"/>
    <property type="project" value="UniProtKB-KW"/>
</dbReference>
<dbReference type="Gene3D" id="3.90.79.10">
    <property type="entry name" value="Nucleoside Triphosphate Pyrophosphohydrolase"/>
    <property type="match status" value="1"/>
</dbReference>
<gene>
    <name evidence="3" type="ORF">ABT317_15105</name>
</gene>
<name>A0ABV1W279_9ACTN</name>
<dbReference type="InterPro" id="IPR000086">
    <property type="entry name" value="NUDIX_hydrolase_dom"/>
</dbReference>
<dbReference type="Proteomes" id="UP001458415">
    <property type="component" value="Unassembled WGS sequence"/>
</dbReference>
<reference evidence="3 4" key="1">
    <citation type="submission" date="2024-06" db="EMBL/GenBank/DDBJ databases">
        <title>The Natural Products Discovery Center: Release of the First 8490 Sequenced Strains for Exploring Actinobacteria Biosynthetic Diversity.</title>
        <authorList>
            <person name="Kalkreuter E."/>
            <person name="Kautsar S.A."/>
            <person name="Yang D."/>
            <person name="Bader C.D."/>
            <person name="Teijaro C.N."/>
            <person name="Fluegel L."/>
            <person name="Davis C.M."/>
            <person name="Simpson J.R."/>
            <person name="Lauterbach L."/>
            <person name="Steele A.D."/>
            <person name="Gui C."/>
            <person name="Meng S."/>
            <person name="Li G."/>
            <person name="Viehrig K."/>
            <person name="Ye F."/>
            <person name="Su P."/>
            <person name="Kiefer A.F."/>
            <person name="Nichols A."/>
            <person name="Cepeda A.J."/>
            <person name="Yan W."/>
            <person name="Fan B."/>
            <person name="Jiang Y."/>
            <person name="Adhikari A."/>
            <person name="Zheng C.-J."/>
            <person name="Schuster L."/>
            <person name="Cowan T.M."/>
            <person name="Smanski M.J."/>
            <person name="Chevrette M.G."/>
            <person name="De Carvalho L.P.S."/>
            <person name="Shen B."/>
        </authorList>
    </citation>
    <scope>NUCLEOTIDE SEQUENCE [LARGE SCALE GENOMIC DNA]</scope>
    <source>
        <strain evidence="3 4">NPDC000634</strain>
    </source>
</reference>
<protein>
    <submittedName>
        <fullName evidence="3">NUDIX hydrolase</fullName>
        <ecNumber evidence="3">3.6.-.-</ecNumber>
    </submittedName>
</protein>
<organism evidence="3 4">
    <name type="scientific">Streptomyces carpinensis</name>
    <dbReference type="NCBI Taxonomy" id="66369"/>
    <lineage>
        <taxon>Bacteria</taxon>
        <taxon>Bacillati</taxon>
        <taxon>Actinomycetota</taxon>
        <taxon>Actinomycetes</taxon>
        <taxon>Kitasatosporales</taxon>
        <taxon>Streptomycetaceae</taxon>
        <taxon>Streptomyces</taxon>
    </lineage>
</organism>
<accession>A0ABV1W279</accession>
<dbReference type="Pfam" id="PF00293">
    <property type="entry name" value="NUDIX"/>
    <property type="match status" value="1"/>
</dbReference>
<keyword evidence="1 3" id="KW-0378">Hydrolase</keyword>
<dbReference type="PRINTS" id="PR00502">
    <property type="entry name" value="NUDIXFAMILY"/>
</dbReference>
<evidence type="ECO:0000256" key="1">
    <source>
        <dbReference type="ARBA" id="ARBA00022801"/>
    </source>
</evidence>
<evidence type="ECO:0000313" key="3">
    <source>
        <dbReference type="EMBL" id="MER6978297.1"/>
    </source>
</evidence>
<dbReference type="InterPro" id="IPR015797">
    <property type="entry name" value="NUDIX_hydrolase-like_dom_sf"/>
</dbReference>
<dbReference type="EMBL" id="JBEPCU010000216">
    <property type="protein sequence ID" value="MER6978297.1"/>
    <property type="molecule type" value="Genomic_DNA"/>
</dbReference>
<dbReference type="InterPro" id="IPR020476">
    <property type="entry name" value="Nudix_hydrolase"/>
</dbReference>
<comment type="caution">
    <text evidence="3">The sequence shown here is derived from an EMBL/GenBank/DDBJ whole genome shotgun (WGS) entry which is preliminary data.</text>
</comment>
<proteinExistence type="predicted"/>
<sequence>MTNAWLPPEQYIETIARATSYACLYFTDTAGRPFQLRSRNGVEVWQWPGGNMELGETPWECARRECLEETGIDFRGPQRLLGVHFVPQRTTWPVNHIGFIFDGGVLTDDRLAQVHITNEHTAWRVATIDEWRRDMSTVNFARLQAISAARETGIVAYLERH</sequence>